<dbReference type="SUPFAM" id="SSF57756">
    <property type="entry name" value="Retrovirus zinc finger-like domains"/>
    <property type="match status" value="1"/>
</dbReference>
<dbReference type="InterPro" id="IPR046796">
    <property type="entry name" value="Transposase_32_dom"/>
</dbReference>
<feature type="domain" description="CCHC-type" evidence="4">
    <location>
        <begin position="304"/>
        <end position="317"/>
    </location>
</feature>
<evidence type="ECO:0000256" key="3">
    <source>
        <dbReference type="SAM" id="MobiDB-lite"/>
    </source>
</evidence>
<dbReference type="Pfam" id="PF20167">
    <property type="entry name" value="Transposase_32"/>
    <property type="match status" value="1"/>
</dbReference>
<protein>
    <recommendedName>
        <fullName evidence="4">CCHC-type domain-containing protein</fullName>
    </recommendedName>
</protein>
<name>A0A484LMZ5_9ASTE</name>
<feature type="region of interest" description="Disordered" evidence="3">
    <location>
        <begin position="270"/>
        <end position="289"/>
    </location>
</feature>
<proteinExistence type="predicted"/>
<feature type="compositionally biased region" description="Polar residues" evidence="3">
    <location>
        <begin position="642"/>
        <end position="651"/>
    </location>
</feature>
<reference evidence="5 6" key="1">
    <citation type="submission" date="2018-04" db="EMBL/GenBank/DDBJ databases">
        <authorList>
            <person name="Vogel A."/>
        </authorList>
    </citation>
    <scope>NUCLEOTIDE SEQUENCE [LARGE SCALE GENOMIC DNA]</scope>
</reference>
<dbReference type="GO" id="GO:0003676">
    <property type="term" value="F:nucleic acid binding"/>
    <property type="evidence" value="ECO:0007669"/>
    <property type="project" value="InterPro"/>
</dbReference>
<keyword evidence="2" id="KW-0175">Coiled coil</keyword>
<evidence type="ECO:0000313" key="6">
    <source>
        <dbReference type="Proteomes" id="UP000595140"/>
    </source>
</evidence>
<keyword evidence="1" id="KW-0479">Metal-binding</keyword>
<evidence type="ECO:0000256" key="1">
    <source>
        <dbReference type="PROSITE-ProRule" id="PRU00047"/>
    </source>
</evidence>
<evidence type="ECO:0000313" key="5">
    <source>
        <dbReference type="EMBL" id="VFQ77902.1"/>
    </source>
</evidence>
<dbReference type="Pfam" id="PF14223">
    <property type="entry name" value="Retrotran_gag_2"/>
    <property type="match status" value="1"/>
</dbReference>
<organism evidence="5 6">
    <name type="scientific">Cuscuta campestris</name>
    <dbReference type="NCBI Taxonomy" id="132261"/>
    <lineage>
        <taxon>Eukaryota</taxon>
        <taxon>Viridiplantae</taxon>
        <taxon>Streptophyta</taxon>
        <taxon>Embryophyta</taxon>
        <taxon>Tracheophyta</taxon>
        <taxon>Spermatophyta</taxon>
        <taxon>Magnoliopsida</taxon>
        <taxon>eudicotyledons</taxon>
        <taxon>Gunneridae</taxon>
        <taxon>Pentapetalae</taxon>
        <taxon>asterids</taxon>
        <taxon>lamiids</taxon>
        <taxon>Solanales</taxon>
        <taxon>Convolvulaceae</taxon>
        <taxon>Cuscuteae</taxon>
        <taxon>Cuscuta</taxon>
        <taxon>Cuscuta subgen. Grammica</taxon>
        <taxon>Cuscuta sect. Cleistogrammica</taxon>
    </lineage>
</organism>
<dbReference type="GO" id="GO:0008270">
    <property type="term" value="F:zinc ion binding"/>
    <property type="evidence" value="ECO:0007669"/>
    <property type="project" value="UniProtKB-KW"/>
</dbReference>
<feature type="region of interest" description="Disordered" evidence="3">
    <location>
        <begin position="969"/>
        <end position="1008"/>
    </location>
</feature>
<dbReference type="Proteomes" id="UP000595140">
    <property type="component" value="Unassembled WGS sequence"/>
</dbReference>
<dbReference type="InterPro" id="IPR036875">
    <property type="entry name" value="Znf_CCHC_sf"/>
</dbReference>
<accession>A0A484LMZ5</accession>
<dbReference type="PANTHER" id="PTHR35317:SF35">
    <property type="entry name" value="DUF4219 DOMAIN-CONTAINING PROTEIN"/>
    <property type="match status" value="1"/>
</dbReference>
<dbReference type="InterPro" id="IPR001878">
    <property type="entry name" value="Znf_CCHC"/>
</dbReference>
<evidence type="ECO:0000256" key="2">
    <source>
        <dbReference type="SAM" id="Coils"/>
    </source>
</evidence>
<dbReference type="PANTHER" id="PTHR35317">
    <property type="entry name" value="OS04G0629600 PROTEIN"/>
    <property type="match status" value="1"/>
</dbReference>
<feature type="coiled-coil region" evidence="2">
    <location>
        <begin position="384"/>
        <end position="418"/>
    </location>
</feature>
<keyword evidence="6" id="KW-1185">Reference proteome</keyword>
<keyword evidence="1" id="KW-0863">Zinc-finger</keyword>
<dbReference type="EMBL" id="OOIL02001745">
    <property type="protein sequence ID" value="VFQ77902.1"/>
    <property type="molecule type" value="Genomic_DNA"/>
</dbReference>
<dbReference type="OrthoDB" id="1425037at2759"/>
<gene>
    <name evidence="5" type="ORF">CCAM_LOCUS19678</name>
</gene>
<sequence>MGDMEEGASSSRPPLLRGHNYNFWKGRMRAFLKSQGGGVWRTVETGWTEPVKYSDDLSTTTVKKFEDYSRTEVLAAEHNDKALNAIFGAVDATQYRLISNCISAKEAWDILEVTHEGDEKVKTAKYQILMTQYENLRMDEKETIVEFHGRVHDLANQAARLQEPFPESKLVLKVLRSLLERFDMDVKAISQSHDAKKMTLDALMGNLETIELNMKEDSKRRKPEKQIAFLGTDLENDSEDVLAFDEEFQEQLSLFTKQFKKKWIQKKGKNQIQEGPSKTSTFRESRFKEGKSYDNSSKYKGPLCFECGGHGHIQTECANNLKKKRQAFSITWSDEDTDEDQGCEESNCAFISQSESDDLVEQHMDLQEKWTELLMVNRRNIAEKNQLACDLKALKQNLEKAETDNANLKFELQKLKDYIKWMKIAGAEVLDAQEIMFKAPGDRQGIGCDSHPKTSDLLKEDNVKINKNMRNTTTGKSSAHPLLSDDDGLHLHILQPSEVLRLEYTPINTEESTKNPNSKEGICEEEVLGEILEEEEPIVACSAVPFQDSACNTKGGDTKRKNNNGPTRWSLRRTRSLQHTENSQEEKTEVKESEKKEKKMKPQSEPKKRKESEICPSPKHPVKRTKSTPDAPPSSRRETRSSKNSPSSCTLGKQSVKLFSSSVAKSLFLDVVKKSIIPQRNLDVSDFSKKTNLLPTLKSNKLLKSVTLPGSYVKKVIQEFYCNLTESCVTEDDPSYQKVFVRVKLYDFSPSVINSFLGTDQNPVITPIDEETVWSDLTNGLRDYQHGKSKVPSSVLKSSYALLLRIAAFHWMPTTHTNTVPLCIATLIYRIKNKVPFDLVRVVFDKVMAFAAEKYKKNKNGLPYPLLIYNILKDQGFEKKEDEEEEIIPPLLQVDARHLEGSHFNDMVAAGASSAETPNPASIDYQLSFLEKEIKSLQMDADYHHEIAERSTERMNVLIQIAHNLRQTKSAQSKGERLTKQKAVAAHSCTDEDDQEDSAEEISSSESAGASQKSSKALVVTYFDSDFIYMPCEATTAHEPTLSHGYLALSGVTLVDIVQLLQPGWLSKGQKHILRAEQEEGVIGLVRTQTEFAVRSRRETITHIFYHGSMARRVWTYFTESARIRGTHHSLRSVLSIWWAQRPRSRMLSFLFHRLPMIILWEIWTHYAACKYGDARPNFARIIFRVATAVSECIYRRWPSGGLLPFRWSVIMEHVRRGSGRRRVVPIRWVPPPGGTIKVNVARAPLRGAFAAIVRDSTGKFLYALSSIAFRWEPVERGGMDVLLRCIQWCISQSFLRIHVESHHSELACFFREGTSWYLHDVYARLRFLCSIATVQWFHCDVRANAPTTELALWAVDSTEGTREFTNLQDLDIRVQSLLPMDDLPFFCIDEDGDCFTGYFLGFWTFLDFYTAGLLGFGWVETSSWAVALALGFGLHGWAAHLGGLDRSALRLVADGWTAWYGVVPVTVDNAVVDVSGDDQRDHTVRTKYASDGVISYGYTETFGTLESDVVVLYDSGDVTHVSRIFFLLVL</sequence>
<feature type="compositionally biased region" description="Basic and acidic residues" evidence="3">
    <location>
        <begin position="582"/>
        <end position="613"/>
    </location>
</feature>
<evidence type="ECO:0000259" key="4">
    <source>
        <dbReference type="PROSITE" id="PS50158"/>
    </source>
</evidence>
<feature type="region of interest" description="Disordered" evidence="3">
    <location>
        <begin position="550"/>
        <end position="651"/>
    </location>
</feature>
<feature type="compositionally biased region" description="Acidic residues" evidence="3">
    <location>
        <begin position="991"/>
        <end position="1000"/>
    </location>
</feature>
<dbReference type="PROSITE" id="PS50158">
    <property type="entry name" value="ZF_CCHC"/>
    <property type="match status" value="1"/>
</dbReference>
<keyword evidence="1" id="KW-0862">Zinc</keyword>